<dbReference type="AlphaFoldDB" id="A0A8S1GMZ1"/>
<comment type="similarity">
    <text evidence="6">Belongs to the CTF8 family.</text>
</comment>
<evidence type="ECO:0000256" key="4">
    <source>
        <dbReference type="ARBA" id="ARBA00023242"/>
    </source>
</evidence>
<dbReference type="Pfam" id="PF09696">
    <property type="entry name" value="Ctf8"/>
    <property type="match status" value="1"/>
</dbReference>
<evidence type="ECO:0000256" key="2">
    <source>
        <dbReference type="ARBA" id="ARBA00022705"/>
    </source>
</evidence>
<dbReference type="GO" id="GO:0003677">
    <property type="term" value="F:DNA binding"/>
    <property type="evidence" value="ECO:0007669"/>
    <property type="project" value="UniProtKB-KW"/>
</dbReference>
<evidence type="ECO:0000313" key="8">
    <source>
        <dbReference type="Proteomes" id="UP000835052"/>
    </source>
</evidence>
<name>A0A8S1GMZ1_9PELO</name>
<dbReference type="InterPro" id="IPR018607">
    <property type="entry name" value="Ctf8"/>
</dbReference>
<evidence type="ECO:0000256" key="3">
    <source>
        <dbReference type="ARBA" id="ARBA00023125"/>
    </source>
</evidence>
<evidence type="ECO:0000256" key="1">
    <source>
        <dbReference type="ARBA" id="ARBA00004123"/>
    </source>
</evidence>
<evidence type="ECO:0000313" key="7">
    <source>
        <dbReference type="EMBL" id="CAD6184777.1"/>
    </source>
</evidence>
<sequence length="103" mass="11788">MQIQLVPDKNGVKEWMALEVHGKITHDGVDFNNKLLGTLCWTDKNTVYLMIGNQLLEGKLCKFDRPVLVMEKDQGNGTKQLKVRAVVRNRILFKTRPSPLLLK</sequence>
<dbReference type="GO" id="GO:0007064">
    <property type="term" value="P:mitotic sister chromatid cohesion"/>
    <property type="evidence" value="ECO:0007669"/>
    <property type="project" value="InterPro"/>
</dbReference>
<evidence type="ECO:0000256" key="5">
    <source>
        <dbReference type="ARBA" id="ARBA00023306"/>
    </source>
</evidence>
<keyword evidence="4" id="KW-0539">Nucleus</keyword>
<keyword evidence="5" id="KW-0131">Cell cycle</keyword>
<comment type="subcellular location">
    <subcellularLocation>
        <location evidence="1">Nucleus</location>
    </subcellularLocation>
</comment>
<keyword evidence="8" id="KW-1185">Reference proteome</keyword>
<dbReference type="PANTHER" id="PTHR28605">
    <property type="entry name" value="CTF8, CHROMOSOME TRANSMISSION FIDELITY FACTOR 8 HOMOLOG (S. CEREVISIAE)"/>
    <property type="match status" value="1"/>
</dbReference>
<evidence type="ECO:0008006" key="9">
    <source>
        <dbReference type="Google" id="ProtNLM"/>
    </source>
</evidence>
<dbReference type="OrthoDB" id="121932at2759"/>
<organism evidence="7 8">
    <name type="scientific">Caenorhabditis auriculariae</name>
    <dbReference type="NCBI Taxonomy" id="2777116"/>
    <lineage>
        <taxon>Eukaryota</taxon>
        <taxon>Metazoa</taxon>
        <taxon>Ecdysozoa</taxon>
        <taxon>Nematoda</taxon>
        <taxon>Chromadorea</taxon>
        <taxon>Rhabditida</taxon>
        <taxon>Rhabditina</taxon>
        <taxon>Rhabditomorpha</taxon>
        <taxon>Rhabditoidea</taxon>
        <taxon>Rhabditidae</taxon>
        <taxon>Peloderinae</taxon>
        <taxon>Caenorhabditis</taxon>
    </lineage>
</organism>
<comment type="caution">
    <text evidence="7">The sequence shown here is derived from an EMBL/GenBank/DDBJ whole genome shotgun (WGS) entry which is preliminary data.</text>
</comment>
<accession>A0A8S1GMZ1</accession>
<dbReference type="PANTHER" id="PTHR28605:SF1">
    <property type="entry name" value="CHROMOSOME TRANSMISSION FIDELITY FACTOR 8"/>
    <property type="match status" value="1"/>
</dbReference>
<proteinExistence type="inferred from homology"/>
<evidence type="ECO:0000256" key="6">
    <source>
        <dbReference type="ARBA" id="ARBA00038447"/>
    </source>
</evidence>
<keyword evidence="3" id="KW-0238">DNA-binding</keyword>
<keyword evidence="2" id="KW-0235">DNA replication</keyword>
<dbReference type="Proteomes" id="UP000835052">
    <property type="component" value="Unassembled WGS sequence"/>
</dbReference>
<gene>
    <name evidence="7" type="ORF">CAUJ_LOCUS696</name>
</gene>
<dbReference type="GO" id="GO:0031390">
    <property type="term" value="C:Ctf18 RFC-like complex"/>
    <property type="evidence" value="ECO:0007669"/>
    <property type="project" value="InterPro"/>
</dbReference>
<dbReference type="EMBL" id="CAJGYM010000001">
    <property type="protein sequence ID" value="CAD6184777.1"/>
    <property type="molecule type" value="Genomic_DNA"/>
</dbReference>
<reference evidence="7" key="1">
    <citation type="submission" date="2020-10" db="EMBL/GenBank/DDBJ databases">
        <authorList>
            <person name="Kikuchi T."/>
        </authorList>
    </citation>
    <scope>NUCLEOTIDE SEQUENCE</scope>
    <source>
        <strain evidence="7">NKZ352</strain>
    </source>
</reference>
<protein>
    <recommendedName>
        <fullName evidence="9">Chromosome transmission fidelity protein 8</fullName>
    </recommendedName>
</protein>
<dbReference type="GO" id="GO:0006260">
    <property type="term" value="P:DNA replication"/>
    <property type="evidence" value="ECO:0007669"/>
    <property type="project" value="UniProtKB-KW"/>
</dbReference>